<dbReference type="GO" id="GO:0006429">
    <property type="term" value="P:leucyl-tRNA aminoacylation"/>
    <property type="evidence" value="ECO:0007669"/>
    <property type="project" value="UniProtKB-UniRule"/>
</dbReference>
<dbReference type="EC" id="6.1.1.4" evidence="9"/>
<dbReference type="Pfam" id="PF08264">
    <property type="entry name" value="Anticodon_1"/>
    <property type="match status" value="1"/>
</dbReference>
<evidence type="ECO:0000313" key="16">
    <source>
        <dbReference type="Proteomes" id="UP000178526"/>
    </source>
</evidence>
<evidence type="ECO:0000259" key="14">
    <source>
        <dbReference type="Pfam" id="PF13603"/>
    </source>
</evidence>
<organism evidence="15 16">
    <name type="scientific">Candidatus Schekmanbacteria bacterium GWA2_38_11</name>
    <dbReference type="NCBI Taxonomy" id="1817876"/>
    <lineage>
        <taxon>Bacteria</taxon>
        <taxon>Candidatus Schekmaniibacteriota</taxon>
    </lineage>
</organism>
<dbReference type="Gene3D" id="3.10.20.590">
    <property type="match status" value="1"/>
</dbReference>
<comment type="caution">
    <text evidence="15">The sequence shown here is derived from an EMBL/GenBank/DDBJ whole genome shotgun (WGS) entry which is preliminary data.</text>
</comment>
<dbReference type="Gene3D" id="3.40.50.620">
    <property type="entry name" value="HUPs"/>
    <property type="match status" value="2"/>
</dbReference>
<dbReference type="FunFam" id="3.40.50.620:FF:000003">
    <property type="entry name" value="Leucine--tRNA ligase"/>
    <property type="match status" value="1"/>
</dbReference>
<dbReference type="Proteomes" id="UP000178526">
    <property type="component" value="Unassembled WGS sequence"/>
</dbReference>
<dbReference type="InterPro" id="IPR009008">
    <property type="entry name" value="Val/Leu/Ile-tRNA-synth_edit"/>
</dbReference>
<evidence type="ECO:0000313" key="15">
    <source>
        <dbReference type="EMBL" id="OGL38308.1"/>
    </source>
</evidence>
<dbReference type="GO" id="GO:0004823">
    <property type="term" value="F:leucine-tRNA ligase activity"/>
    <property type="evidence" value="ECO:0007669"/>
    <property type="project" value="UniProtKB-UniRule"/>
</dbReference>
<evidence type="ECO:0000256" key="1">
    <source>
        <dbReference type="ARBA" id="ARBA00005594"/>
    </source>
</evidence>
<sequence length="833" mass="96609">MKYEPKIIEDKWQKIWEEKKTFAARPDKNRQKYYILEMFPYPSGRIHMGHVRNYAIGDVIARYKWRKGFNVLHPMGWDSFGLPAENAAIKHKIHPTKWTEENISYMRAQLKSLGLSYDWDREIFTCREDYYKWCQWFFLKFYEKGLAYQKEALVNWCESCKTVLANEQVEDGRCWRCETEVIQKEMKQWFFKITHYAEELLSELENLKGWPERVLTMQRNWIGKSYGAEIIFPVSDKNFSITVFTTRQDTIFGATFMSIAPENPIVRELIKGTEYEKPVTEFVENVRKENKILRTDATREKEGIFTGRYCINPMTGWKMPIFAANFVLMDYGTGAVMAVPAHDQRDFEFAKKIGLPVKVVIQPPGVELNAESLESAYTEEGVLVNSKEFSGMKNTEAMEALVSYFQKNGIGRKVVNYRLKDWGISRQRYWGVPIPIIYCDSCGVVPVPEADLPVRLPMNLQFDNIGDSPLKGCDEFVNTTCPKCRKKAKREVDTMDTFVDSSWYFSRYCSPQSKTSPLEKEELNYWMPVDQYIGGIEHAVLHLLYARFFTKVIRDLGFLNRGEPFTNLLTQGMVIKDGAKMSKSKGNIVDPDDLIKKYGSDTVRLFCLFASPPERDLDWSDEGVEGAFRFLCRVWRLLDEEEKNFSHNSPFSGIKDLTGQETISEDAKTLLKRCHKTIKKVSDDIEQRFHFNTAIASIMELVNALYLIDKNDFKKDDSLRSVYFFSVETVLLLLSPFAPHICEELGQRLGKAGTIFEQPWPGYDEKMLIDEEITIVIQINGKMRSKISVPAQAPEEEIKQITINNEKVKDLLKNKKIIKSILVPKRLINLVVK</sequence>
<feature type="binding site" evidence="9">
    <location>
        <position position="583"/>
    </location>
    <ligand>
        <name>ATP</name>
        <dbReference type="ChEBI" id="CHEBI:30616"/>
    </ligand>
</feature>
<keyword evidence="7 9" id="KW-0030">Aminoacyl-tRNA synthetase</keyword>
<dbReference type="GO" id="GO:0002161">
    <property type="term" value="F:aminoacyl-tRNA deacylase activity"/>
    <property type="evidence" value="ECO:0007669"/>
    <property type="project" value="InterPro"/>
</dbReference>
<dbReference type="SUPFAM" id="SSF47323">
    <property type="entry name" value="Anticodon-binding domain of a subclass of class I aminoacyl-tRNA synthetases"/>
    <property type="match status" value="1"/>
</dbReference>
<keyword evidence="2 9" id="KW-0963">Cytoplasm</keyword>
<evidence type="ECO:0000259" key="11">
    <source>
        <dbReference type="Pfam" id="PF00133"/>
    </source>
</evidence>
<name>A0A1F7RAQ8_9BACT</name>
<dbReference type="InterPro" id="IPR002302">
    <property type="entry name" value="Leu-tRNA-ligase"/>
</dbReference>
<dbReference type="InterPro" id="IPR013155">
    <property type="entry name" value="M/V/L/I-tRNA-synth_anticd-bd"/>
</dbReference>
<feature type="domain" description="Methionyl/Leucyl tRNA synthetase" evidence="13">
    <location>
        <begin position="35"/>
        <end position="180"/>
    </location>
</feature>
<dbReference type="InterPro" id="IPR014729">
    <property type="entry name" value="Rossmann-like_a/b/a_fold"/>
</dbReference>
<evidence type="ECO:0000256" key="9">
    <source>
        <dbReference type="HAMAP-Rule" id="MF_00049"/>
    </source>
</evidence>
<dbReference type="InterPro" id="IPR001412">
    <property type="entry name" value="aa-tRNA-synth_I_CS"/>
</dbReference>
<keyword evidence="4 9" id="KW-0547">Nucleotide-binding</keyword>
<dbReference type="PANTHER" id="PTHR43740:SF2">
    <property type="entry name" value="LEUCINE--TRNA LIGASE, MITOCHONDRIAL"/>
    <property type="match status" value="1"/>
</dbReference>
<dbReference type="Gene3D" id="1.10.730.10">
    <property type="entry name" value="Isoleucyl-tRNA Synthetase, Domain 1"/>
    <property type="match status" value="1"/>
</dbReference>
<dbReference type="Pfam" id="PF00133">
    <property type="entry name" value="tRNA-synt_1"/>
    <property type="match status" value="1"/>
</dbReference>
<dbReference type="PANTHER" id="PTHR43740">
    <property type="entry name" value="LEUCYL-TRNA SYNTHETASE"/>
    <property type="match status" value="1"/>
</dbReference>
<dbReference type="CDD" id="cd00812">
    <property type="entry name" value="LeuRS_core"/>
    <property type="match status" value="1"/>
</dbReference>
<dbReference type="SUPFAM" id="SSF50677">
    <property type="entry name" value="ValRS/IleRS/LeuRS editing domain"/>
    <property type="match status" value="1"/>
</dbReference>
<evidence type="ECO:0000256" key="4">
    <source>
        <dbReference type="ARBA" id="ARBA00022741"/>
    </source>
</evidence>
<accession>A0A1F7RAQ8</accession>
<dbReference type="FunFam" id="3.40.50.620:FF:000212">
    <property type="entry name" value="Leucine--tRNA ligase"/>
    <property type="match status" value="1"/>
</dbReference>
<dbReference type="InterPro" id="IPR015413">
    <property type="entry name" value="Methionyl/Leucyl_tRNA_Synth"/>
</dbReference>
<feature type="domain" description="Aminoacyl-tRNA synthetase class Ia" evidence="11">
    <location>
        <begin position="406"/>
        <end position="620"/>
    </location>
</feature>
<keyword evidence="3 9" id="KW-0436">Ligase</keyword>
<dbReference type="FunFam" id="1.10.730.10:FF:000011">
    <property type="entry name" value="Leucine--tRNA ligase chloroplastic/mitochondrial"/>
    <property type="match status" value="1"/>
</dbReference>
<dbReference type="PRINTS" id="PR00985">
    <property type="entry name" value="TRNASYNTHLEU"/>
</dbReference>
<evidence type="ECO:0000256" key="8">
    <source>
        <dbReference type="ARBA" id="ARBA00047469"/>
    </source>
</evidence>
<dbReference type="AlphaFoldDB" id="A0A1F7RAQ8"/>
<comment type="similarity">
    <text evidence="1 9 10">Belongs to the class-I aminoacyl-tRNA synthetase family.</text>
</comment>
<evidence type="ECO:0000256" key="7">
    <source>
        <dbReference type="ARBA" id="ARBA00023146"/>
    </source>
</evidence>
<dbReference type="SUPFAM" id="SSF52374">
    <property type="entry name" value="Nucleotidylyl transferase"/>
    <property type="match status" value="1"/>
</dbReference>
<evidence type="ECO:0000256" key="6">
    <source>
        <dbReference type="ARBA" id="ARBA00022917"/>
    </source>
</evidence>
<dbReference type="NCBIfam" id="TIGR00396">
    <property type="entry name" value="leuS_bact"/>
    <property type="match status" value="1"/>
</dbReference>
<feature type="short sequence motif" description="'KMSKS' region" evidence="9">
    <location>
        <begin position="580"/>
        <end position="584"/>
    </location>
</feature>
<evidence type="ECO:0000259" key="12">
    <source>
        <dbReference type="Pfam" id="PF08264"/>
    </source>
</evidence>
<evidence type="ECO:0000256" key="10">
    <source>
        <dbReference type="RuleBase" id="RU363035"/>
    </source>
</evidence>
<comment type="catalytic activity">
    <reaction evidence="8 9">
        <text>tRNA(Leu) + L-leucine + ATP = L-leucyl-tRNA(Leu) + AMP + diphosphate</text>
        <dbReference type="Rhea" id="RHEA:11688"/>
        <dbReference type="Rhea" id="RHEA-COMP:9613"/>
        <dbReference type="Rhea" id="RHEA-COMP:9622"/>
        <dbReference type="ChEBI" id="CHEBI:30616"/>
        <dbReference type="ChEBI" id="CHEBI:33019"/>
        <dbReference type="ChEBI" id="CHEBI:57427"/>
        <dbReference type="ChEBI" id="CHEBI:78442"/>
        <dbReference type="ChEBI" id="CHEBI:78494"/>
        <dbReference type="ChEBI" id="CHEBI:456215"/>
        <dbReference type="EC" id="6.1.1.4"/>
    </reaction>
</comment>
<dbReference type="Pfam" id="PF13603">
    <property type="entry name" value="tRNA-synt_1_2"/>
    <property type="match status" value="1"/>
</dbReference>
<proteinExistence type="inferred from homology"/>
<evidence type="ECO:0000259" key="13">
    <source>
        <dbReference type="Pfam" id="PF09334"/>
    </source>
</evidence>
<dbReference type="InterPro" id="IPR009080">
    <property type="entry name" value="tRNAsynth_Ia_anticodon-bd"/>
</dbReference>
<comment type="subcellular location">
    <subcellularLocation>
        <location evidence="9">Cytoplasm</location>
    </subcellularLocation>
</comment>
<dbReference type="InterPro" id="IPR002300">
    <property type="entry name" value="aa-tRNA-synth_Ia"/>
</dbReference>
<dbReference type="HAMAP" id="MF_00049_B">
    <property type="entry name" value="Leu_tRNA_synth_B"/>
    <property type="match status" value="1"/>
</dbReference>
<feature type="domain" description="Leucyl-tRNA synthetase editing" evidence="14">
    <location>
        <begin position="219"/>
        <end position="404"/>
    </location>
</feature>
<dbReference type="EMBL" id="MGDB01000150">
    <property type="protein sequence ID" value="OGL38308.1"/>
    <property type="molecule type" value="Genomic_DNA"/>
</dbReference>
<feature type="short sequence motif" description="'HIGH' region" evidence="9">
    <location>
        <begin position="40"/>
        <end position="50"/>
    </location>
</feature>
<reference evidence="15 16" key="1">
    <citation type="journal article" date="2016" name="Nat. Commun.">
        <title>Thousands of microbial genomes shed light on interconnected biogeochemical processes in an aquifer system.</title>
        <authorList>
            <person name="Anantharaman K."/>
            <person name="Brown C.T."/>
            <person name="Hug L.A."/>
            <person name="Sharon I."/>
            <person name="Castelle C.J."/>
            <person name="Probst A.J."/>
            <person name="Thomas B.C."/>
            <person name="Singh A."/>
            <person name="Wilkins M.J."/>
            <person name="Karaoz U."/>
            <person name="Brodie E.L."/>
            <person name="Williams K.H."/>
            <person name="Hubbard S.S."/>
            <person name="Banfield J.F."/>
        </authorList>
    </citation>
    <scope>NUCLEOTIDE SEQUENCE [LARGE SCALE GENOMIC DNA]</scope>
</reference>
<protein>
    <recommendedName>
        <fullName evidence="9">Leucine--tRNA ligase</fullName>
        <ecNumber evidence="9">6.1.1.4</ecNumber>
    </recommendedName>
    <alternativeName>
        <fullName evidence="9">Leucyl-tRNA synthetase</fullName>
        <shortName evidence="9">LeuRS</shortName>
    </alternativeName>
</protein>
<dbReference type="PROSITE" id="PS00178">
    <property type="entry name" value="AA_TRNA_LIGASE_I"/>
    <property type="match status" value="1"/>
</dbReference>
<dbReference type="GO" id="GO:0005524">
    <property type="term" value="F:ATP binding"/>
    <property type="evidence" value="ECO:0007669"/>
    <property type="project" value="UniProtKB-UniRule"/>
</dbReference>
<evidence type="ECO:0000256" key="5">
    <source>
        <dbReference type="ARBA" id="ARBA00022840"/>
    </source>
</evidence>
<keyword evidence="6 9" id="KW-0648">Protein biosynthesis</keyword>
<dbReference type="Pfam" id="PF09334">
    <property type="entry name" value="tRNA-synt_1g"/>
    <property type="match status" value="1"/>
</dbReference>
<keyword evidence="5 9" id="KW-0067">ATP-binding</keyword>
<gene>
    <name evidence="9" type="primary">leuS</name>
    <name evidence="15" type="ORF">A2042_08625</name>
</gene>
<feature type="domain" description="Methionyl/Valyl/Leucyl/Isoleucyl-tRNA synthetase anticodon-binding" evidence="12">
    <location>
        <begin position="668"/>
        <end position="797"/>
    </location>
</feature>
<dbReference type="InterPro" id="IPR025709">
    <property type="entry name" value="Leu_tRNA-synth_edit"/>
</dbReference>
<evidence type="ECO:0000256" key="3">
    <source>
        <dbReference type="ARBA" id="ARBA00022598"/>
    </source>
</evidence>
<evidence type="ECO:0000256" key="2">
    <source>
        <dbReference type="ARBA" id="ARBA00022490"/>
    </source>
</evidence>
<dbReference type="CDD" id="cd07958">
    <property type="entry name" value="Anticodon_Ia_Leu_BEm"/>
    <property type="match status" value="1"/>
</dbReference>
<dbReference type="GO" id="GO:0005829">
    <property type="term" value="C:cytosol"/>
    <property type="evidence" value="ECO:0007669"/>
    <property type="project" value="TreeGrafter"/>
</dbReference>